<keyword evidence="6" id="KW-1185">Reference proteome</keyword>
<keyword evidence="2 5" id="KW-0328">Glycosyltransferase</keyword>
<sequence length="353" mass="37437">MDGPAPACADAIATVAEPRSWPRDSVAGWGTLSGSAVEDLEPRISILLPYGDGSARLAITLEALLSQRETDWEALLIDTGARDDSAQVAAQYAALDHRFRLLRGARCGNGGAPFACARNIGLATARGEIMTFCEPGALWMPDKLDRITAAFTDVTLDACYAPGGEVEAGDIPAPQPSGDLTVARLMADNPVQRLSNLALRSELVNAVGTFDTRLPHGDDLEWLVRLVGEGYRLTPLDRQLVLSPQGCAAPGASGETPPSLAAICSGRLAALVTAARYTRPPTARDEAARLRRLARRALRAGAPRRQALAFALRGLWASPAGWFADRRSGLLVLTSALVNLLLPKSVARILFAS</sequence>
<reference evidence="5 6" key="1">
    <citation type="submission" date="2017-03" db="EMBL/GenBank/DDBJ databases">
        <authorList>
            <person name="Afonso C.L."/>
            <person name="Miller P.J."/>
            <person name="Scott M.A."/>
            <person name="Spackman E."/>
            <person name="Goraichik I."/>
            <person name="Dimitrov K.M."/>
            <person name="Suarez D.L."/>
            <person name="Swayne D.E."/>
        </authorList>
    </citation>
    <scope>NUCLEOTIDE SEQUENCE [LARGE SCALE GENOMIC DNA]</scope>
    <source>
        <strain evidence="5 6">CECT 7751</strain>
    </source>
</reference>
<dbReference type="InterPro" id="IPR001173">
    <property type="entry name" value="Glyco_trans_2-like"/>
</dbReference>
<evidence type="ECO:0000313" key="6">
    <source>
        <dbReference type="Proteomes" id="UP000193963"/>
    </source>
</evidence>
<comment type="similarity">
    <text evidence="1">Belongs to the glycosyltransferase 2 family.</text>
</comment>
<dbReference type="Gene3D" id="3.90.550.10">
    <property type="entry name" value="Spore Coat Polysaccharide Biosynthesis Protein SpsA, Chain A"/>
    <property type="match status" value="1"/>
</dbReference>
<dbReference type="CDD" id="cd00761">
    <property type="entry name" value="Glyco_tranf_GTA_type"/>
    <property type="match status" value="1"/>
</dbReference>
<keyword evidence="3 5" id="KW-0808">Transferase</keyword>
<evidence type="ECO:0000256" key="2">
    <source>
        <dbReference type="ARBA" id="ARBA00022676"/>
    </source>
</evidence>
<dbReference type="Proteomes" id="UP000193963">
    <property type="component" value="Unassembled WGS sequence"/>
</dbReference>
<dbReference type="EMBL" id="FWFN01000003">
    <property type="protein sequence ID" value="SLN39894.1"/>
    <property type="molecule type" value="Genomic_DNA"/>
</dbReference>
<dbReference type="Pfam" id="PF00535">
    <property type="entry name" value="Glycos_transf_2"/>
    <property type="match status" value="1"/>
</dbReference>
<name>A0A1X6Z3N7_9RHOB</name>
<dbReference type="PANTHER" id="PTHR43685">
    <property type="entry name" value="GLYCOSYLTRANSFERASE"/>
    <property type="match status" value="1"/>
</dbReference>
<evidence type="ECO:0000259" key="4">
    <source>
        <dbReference type="Pfam" id="PF00535"/>
    </source>
</evidence>
<proteinExistence type="inferred from homology"/>
<dbReference type="GO" id="GO:0016757">
    <property type="term" value="F:glycosyltransferase activity"/>
    <property type="evidence" value="ECO:0007669"/>
    <property type="project" value="UniProtKB-KW"/>
</dbReference>
<evidence type="ECO:0000313" key="5">
    <source>
        <dbReference type="EMBL" id="SLN39894.1"/>
    </source>
</evidence>
<dbReference type="EC" id="2.4.-.-" evidence="5"/>
<accession>A0A1X6Z3N7</accession>
<evidence type="ECO:0000256" key="1">
    <source>
        <dbReference type="ARBA" id="ARBA00006739"/>
    </source>
</evidence>
<dbReference type="PANTHER" id="PTHR43685:SF5">
    <property type="entry name" value="GLYCOSYLTRANSFERASE EPSE-RELATED"/>
    <property type="match status" value="1"/>
</dbReference>
<evidence type="ECO:0000256" key="3">
    <source>
        <dbReference type="ARBA" id="ARBA00022679"/>
    </source>
</evidence>
<gene>
    <name evidence="5" type="primary">epsH_2</name>
    <name evidence="5" type="ORF">PSM7751_01815</name>
</gene>
<dbReference type="InterPro" id="IPR050834">
    <property type="entry name" value="Glycosyltransf_2"/>
</dbReference>
<protein>
    <submittedName>
        <fullName evidence="5">Putative glycosyltransferase EpsH</fullName>
        <ecNumber evidence="5">2.4.-.-</ecNumber>
    </submittedName>
</protein>
<dbReference type="RefSeq" id="WP_085887962.1">
    <property type="nucleotide sequence ID" value="NZ_FWFN01000003.1"/>
</dbReference>
<dbReference type="SUPFAM" id="SSF53448">
    <property type="entry name" value="Nucleotide-diphospho-sugar transferases"/>
    <property type="match status" value="1"/>
</dbReference>
<dbReference type="InterPro" id="IPR029044">
    <property type="entry name" value="Nucleotide-diphossugar_trans"/>
</dbReference>
<dbReference type="OrthoDB" id="5291101at2"/>
<feature type="domain" description="Glycosyltransferase 2-like" evidence="4">
    <location>
        <begin position="46"/>
        <end position="153"/>
    </location>
</feature>
<dbReference type="AlphaFoldDB" id="A0A1X6Z3N7"/>
<organism evidence="5 6">
    <name type="scientific">Pseudooceanicola marinus</name>
    <dbReference type="NCBI Taxonomy" id="396013"/>
    <lineage>
        <taxon>Bacteria</taxon>
        <taxon>Pseudomonadati</taxon>
        <taxon>Pseudomonadota</taxon>
        <taxon>Alphaproteobacteria</taxon>
        <taxon>Rhodobacterales</taxon>
        <taxon>Paracoccaceae</taxon>
        <taxon>Pseudooceanicola</taxon>
    </lineage>
</organism>